<reference evidence="1 2" key="1">
    <citation type="journal article" date="2014" name="Genome Announc.">
        <title>Genome Sequence and Methylome of Soil Bacterium Gemmatirosa kalamazoonensis KBS708T, a Member of the Rarely Cultivated Gemmatimonadetes Phylum.</title>
        <authorList>
            <person name="Debruyn J.M."/>
            <person name="Radosevich M."/>
            <person name="Wommack K.E."/>
            <person name="Polson S.W."/>
            <person name="Hauser L.J."/>
            <person name="Fawaz M.N."/>
            <person name="Korlach J."/>
            <person name="Tsai Y.C."/>
        </authorList>
    </citation>
    <scope>NUCLEOTIDE SEQUENCE [LARGE SCALE GENOMIC DNA]</scope>
    <source>
        <strain evidence="1 2">KBS708</strain>
        <plasmid evidence="2">Plasmid 2</plasmid>
    </source>
</reference>
<organism evidence="1 2">
    <name type="scientific">Gemmatirosa kalamazoonensis</name>
    <dbReference type="NCBI Taxonomy" id="861299"/>
    <lineage>
        <taxon>Bacteria</taxon>
        <taxon>Pseudomonadati</taxon>
        <taxon>Gemmatimonadota</taxon>
        <taxon>Gemmatimonadia</taxon>
        <taxon>Gemmatimonadales</taxon>
        <taxon>Gemmatimonadaceae</taxon>
        <taxon>Gemmatirosa</taxon>
    </lineage>
</organism>
<sequence length="67" mass="7345">MTNPRQSVLETAEWPAARQRSAALVSPQVMARVVRRLEDALSALDLTGRVSARARGVVCVRSLERAD</sequence>
<gene>
    <name evidence="1" type="ORF">J421_5815</name>
</gene>
<keyword evidence="1" id="KW-0614">Plasmid</keyword>
<protein>
    <submittedName>
        <fullName evidence="1">Uncharacterized protein</fullName>
    </submittedName>
</protein>
<dbReference type="InParanoid" id="W0RSR2"/>
<accession>W0RSR2</accession>
<dbReference type="Proteomes" id="UP000019151">
    <property type="component" value="Plasmid 2"/>
</dbReference>
<evidence type="ECO:0000313" key="2">
    <source>
        <dbReference type="Proteomes" id="UP000019151"/>
    </source>
</evidence>
<geneLocation type="plasmid" evidence="1 2">
    <name>2</name>
</geneLocation>
<evidence type="ECO:0000313" key="1">
    <source>
        <dbReference type="EMBL" id="AHG93350.1"/>
    </source>
</evidence>
<proteinExistence type="predicted"/>
<dbReference type="AlphaFoldDB" id="W0RSR2"/>
<dbReference type="KEGG" id="gba:J421_5815"/>
<dbReference type="HOGENOM" id="CLU_2806325_0_0_0"/>
<dbReference type="EMBL" id="CP007130">
    <property type="protein sequence ID" value="AHG93350.1"/>
    <property type="molecule type" value="Genomic_DNA"/>
</dbReference>
<keyword evidence="2" id="KW-1185">Reference proteome</keyword>
<name>W0RSR2_9BACT</name>
<dbReference type="RefSeq" id="WP_025414653.1">
    <property type="nucleotide sequence ID" value="NZ_CP007130.1"/>
</dbReference>